<evidence type="ECO:0000313" key="2">
    <source>
        <dbReference type="EMBL" id="CAI3668538.1"/>
    </source>
</evidence>
<sequence>MKQREMNITSTLTNSSYKCNRCRDTGWIQSKRGYARCECYEIDYINRLWENFGVNPNDVKMLKDYKGYNQLTQKAKDKAVEYIKKFKELEKEKWLCLMGQPGGGKTHIVLAVGGALLKQKIKVVYMPYLEATRELKSNAMDDEYYNKLSNRYKRAEVLIIDDLFKDKVKRGKISEEITSADMKHIYPIINFRYTNKLPTLISTECTPNMLMNLDEALAGRILEMCGKKFGNVFDEECNYRLKEFKNS</sequence>
<proteinExistence type="predicted"/>
<dbReference type="EMBL" id="CAMTCP010000267">
    <property type="protein sequence ID" value="CAI3668538.1"/>
    <property type="molecule type" value="Genomic_DNA"/>
</dbReference>
<comment type="caution">
    <text evidence="2">The sequence shown here is derived from an EMBL/GenBank/DDBJ whole genome shotgun (WGS) entry which is preliminary data.</text>
</comment>
<evidence type="ECO:0000313" key="3">
    <source>
        <dbReference type="Proteomes" id="UP001189143"/>
    </source>
</evidence>
<dbReference type="GO" id="GO:0005524">
    <property type="term" value="F:ATP binding"/>
    <property type="evidence" value="ECO:0007669"/>
    <property type="project" value="InterPro"/>
</dbReference>
<dbReference type="PANTHER" id="PTHR30050:SF10">
    <property type="entry name" value="PHAGE-LIKE ELEMENT PBSX PROTEIN XKDC"/>
    <property type="match status" value="1"/>
</dbReference>
<dbReference type="InterPro" id="IPR027417">
    <property type="entry name" value="P-loop_NTPase"/>
</dbReference>
<accession>A0AAD1YK02</accession>
<gene>
    <name evidence="2" type="primary">dnaI</name>
    <name evidence="2" type="ORF">CNEO2_670011</name>
</gene>
<dbReference type="PANTHER" id="PTHR30050">
    <property type="entry name" value="CHROMOSOMAL REPLICATION INITIATOR PROTEIN DNAA"/>
    <property type="match status" value="1"/>
</dbReference>
<dbReference type="InterPro" id="IPR002611">
    <property type="entry name" value="IstB_ATP-bd"/>
</dbReference>
<reference evidence="2" key="1">
    <citation type="submission" date="2022-10" db="EMBL/GenBank/DDBJ databases">
        <authorList>
            <person name="Aires J."/>
            <person name="Mesa V."/>
        </authorList>
    </citation>
    <scope>NUCLEOTIDE SEQUENCE</scope>
    <source>
        <strain evidence="2">Clostridium neonatale JD116</strain>
    </source>
</reference>
<dbReference type="GO" id="GO:0006260">
    <property type="term" value="P:DNA replication"/>
    <property type="evidence" value="ECO:0007669"/>
    <property type="project" value="TreeGrafter"/>
</dbReference>
<protein>
    <submittedName>
        <fullName evidence="2">Phage protein</fullName>
    </submittedName>
</protein>
<dbReference type="SUPFAM" id="SSF52540">
    <property type="entry name" value="P-loop containing nucleoside triphosphate hydrolases"/>
    <property type="match status" value="1"/>
</dbReference>
<dbReference type="Proteomes" id="UP001189143">
    <property type="component" value="Unassembled WGS sequence"/>
</dbReference>
<dbReference type="AlphaFoldDB" id="A0AAD1YK02"/>
<feature type="domain" description="IstB-like ATP-binding" evidence="1">
    <location>
        <begin position="59"/>
        <end position="163"/>
    </location>
</feature>
<dbReference type="Gene3D" id="3.40.50.300">
    <property type="entry name" value="P-loop containing nucleotide triphosphate hydrolases"/>
    <property type="match status" value="1"/>
</dbReference>
<name>A0AAD1YK02_9CLOT</name>
<evidence type="ECO:0000259" key="1">
    <source>
        <dbReference type="Pfam" id="PF01695"/>
    </source>
</evidence>
<organism evidence="2 3">
    <name type="scientific">Clostridium neonatale</name>
    <dbReference type="NCBI Taxonomy" id="137838"/>
    <lineage>
        <taxon>Bacteria</taxon>
        <taxon>Bacillati</taxon>
        <taxon>Bacillota</taxon>
        <taxon>Clostridia</taxon>
        <taxon>Eubacteriales</taxon>
        <taxon>Clostridiaceae</taxon>
        <taxon>Clostridium</taxon>
    </lineage>
</organism>
<dbReference type="Pfam" id="PF01695">
    <property type="entry name" value="IstB_IS21"/>
    <property type="match status" value="1"/>
</dbReference>